<proteinExistence type="predicted"/>
<dbReference type="InterPro" id="IPR007352">
    <property type="entry name" value="DUF420"/>
</dbReference>
<dbReference type="OrthoDB" id="213478at2157"/>
<feature type="transmembrane region" description="Helical" evidence="1">
    <location>
        <begin position="165"/>
        <end position="184"/>
    </location>
</feature>
<evidence type="ECO:0000313" key="2">
    <source>
        <dbReference type="EMBL" id="ELY85683.1"/>
    </source>
</evidence>
<dbReference type="RefSeq" id="WP_006827630.1">
    <property type="nucleotide sequence ID" value="NZ_AOIL01000067.1"/>
</dbReference>
<keyword evidence="3" id="KW-1185">Reference proteome</keyword>
<dbReference type="PANTHER" id="PTHR37692">
    <property type="entry name" value="HYPOTHETICAL MEMBRANE SPANNING PROTEIN"/>
    <property type="match status" value="1"/>
</dbReference>
<feature type="transmembrane region" description="Helical" evidence="1">
    <location>
        <begin position="121"/>
        <end position="144"/>
    </location>
</feature>
<sequence>MATADAQQRLRERPIGATVFLTVVGYTLVLGTFLLDVPLYPELTNAQVNLLTHAIAVINTATTILLVAGWYWIRAGETGKHRMAMISGFALIMLFLVVYLIKVGGGGTKLFQGPGWAYYSYLIMLAIHIILSIVSVPVVLYALILGLTHTPAELKQTAHASVGRIAAGAWILSLVLGVVTYVLLNHVFTYEFSAMLVPLVSV</sequence>
<dbReference type="PANTHER" id="PTHR37692:SF1">
    <property type="entry name" value="DUF420 DOMAIN-CONTAINING PROTEIN"/>
    <property type="match status" value="1"/>
</dbReference>
<feature type="transmembrane region" description="Helical" evidence="1">
    <location>
        <begin position="15"/>
        <end position="35"/>
    </location>
</feature>
<keyword evidence="1" id="KW-0812">Transmembrane</keyword>
<dbReference type="EMBL" id="AOIL01000067">
    <property type="protein sequence ID" value="ELY85683.1"/>
    <property type="molecule type" value="Genomic_DNA"/>
</dbReference>
<organism evidence="2 3">
    <name type="scientific">Natrialba taiwanensis DSM 12281</name>
    <dbReference type="NCBI Taxonomy" id="1230458"/>
    <lineage>
        <taxon>Archaea</taxon>
        <taxon>Methanobacteriati</taxon>
        <taxon>Methanobacteriota</taxon>
        <taxon>Stenosarchaea group</taxon>
        <taxon>Halobacteria</taxon>
        <taxon>Halobacteriales</taxon>
        <taxon>Natrialbaceae</taxon>
        <taxon>Natrialba</taxon>
    </lineage>
</organism>
<protein>
    <recommendedName>
        <fullName evidence="4">DUF420 domain-containing protein</fullName>
    </recommendedName>
</protein>
<reference evidence="2 3" key="1">
    <citation type="journal article" date="2014" name="PLoS Genet.">
        <title>Phylogenetically driven sequencing of extremely halophilic archaea reveals strategies for static and dynamic osmo-response.</title>
        <authorList>
            <person name="Becker E.A."/>
            <person name="Seitzer P.M."/>
            <person name="Tritt A."/>
            <person name="Larsen D."/>
            <person name="Krusor M."/>
            <person name="Yao A.I."/>
            <person name="Wu D."/>
            <person name="Madern D."/>
            <person name="Eisen J.A."/>
            <person name="Darling A.E."/>
            <person name="Facciotti M.T."/>
        </authorList>
    </citation>
    <scope>NUCLEOTIDE SEQUENCE [LARGE SCALE GENOMIC DNA]</scope>
    <source>
        <strain evidence="2 3">DSM 12281</strain>
    </source>
</reference>
<evidence type="ECO:0000313" key="3">
    <source>
        <dbReference type="Proteomes" id="UP000011648"/>
    </source>
</evidence>
<keyword evidence="1" id="KW-1133">Transmembrane helix</keyword>
<dbReference type="Pfam" id="PF04238">
    <property type="entry name" value="DUF420"/>
    <property type="match status" value="1"/>
</dbReference>
<keyword evidence="1" id="KW-0472">Membrane</keyword>
<dbReference type="PATRIC" id="fig|1230458.4.peg.4076"/>
<accession>L9ZKF6</accession>
<dbReference type="AlphaFoldDB" id="L9ZKF6"/>
<name>L9ZKF6_9EURY</name>
<dbReference type="STRING" id="1230458.C484_20242"/>
<dbReference type="Proteomes" id="UP000011648">
    <property type="component" value="Unassembled WGS sequence"/>
</dbReference>
<evidence type="ECO:0008006" key="4">
    <source>
        <dbReference type="Google" id="ProtNLM"/>
    </source>
</evidence>
<comment type="caution">
    <text evidence="2">The sequence shown here is derived from an EMBL/GenBank/DDBJ whole genome shotgun (WGS) entry which is preliminary data.</text>
</comment>
<feature type="transmembrane region" description="Helical" evidence="1">
    <location>
        <begin position="84"/>
        <end position="101"/>
    </location>
</feature>
<feature type="transmembrane region" description="Helical" evidence="1">
    <location>
        <begin position="50"/>
        <end position="72"/>
    </location>
</feature>
<evidence type="ECO:0000256" key="1">
    <source>
        <dbReference type="SAM" id="Phobius"/>
    </source>
</evidence>
<gene>
    <name evidence="2" type="ORF">C484_20242</name>
</gene>